<gene>
    <name evidence="9" type="ORF">VLK81_06660</name>
</gene>
<keyword evidence="2" id="KW-1003">Cell membrane</keyword>
<evidence type="ECO:0000259" key="8">
    <source>
        <dbReference type="Pfam" id="PF04024"/>
    </source>
</evidence>
<comment type="caution">
    <text evidence="9">The sequence shown here is derived from an EMBL/GenBank/DDBJ whole genome shotgun (WGS) entry which is preliminary data.</text>
</comment>
<evidence type="ECO:0000256" key="6">
    <source>
        <dbReference type="SAM" id="MobiDB-lite"/>
    </source>
</evidence>
<feature type="transmembrane region" description="Helical" evidence="7">
    <location>
        <begin position="42"/>
        <end position="64"/>
    </location>
</feature>
<keyword evidence="10" id="KW-1185">Reference proteome</keyword>
<feature type="domain" description="Phage shock protein PspC N-terminal" evidence="8">
    <location>
        <begin position="11"/>
        <end position="66"/>
    </location>
</feature>
<sequence>MKEVNYNYPKKKLAKSSVDKKICGVCGGIAEYTGIDSSIIRIITLLLIFSGVGFFSYFIIALILPSDYEVYNEYQNRSESFTSNENAQENINDNSTNNDDDWID</sequence>
<feature type="region of interest" description="Disordered" evidence="6">
    <location>
        <begin position="79"/>
        <end position="104"/>
    </location>
</feature>
<dbReference type="RefSeq" id="WP_324619870.1">
    <property type="nucleotide sequence ID" value="NZ_JAYKOT010000003.1"/>
</dbReference>
<dbReference type="GO" id="GO:0005886">
    <property type="term" value="C:plasma membrane"/>
    <property type="evidence" value="ECO:0007669"/>
    <property type="project" value="UniProtKB-SubCell"/>
</dbReference>
<protein>
    <submittedName>
        <fullName evidence="9">PspC domain-containing protein</fullName>
    </submittedName>
</protein>
<evidence type="ECO:0000256" key="7">
    <source>
        <dbReference type="SAM" id="Phobius"/>
    </source>
</evidence>
<dbReference type="InterPro" id="IPR007168">
    <property type="entry name" value="Phageshock_PspC_N"/>
</dbReference>
<accession>A0AAW9MZA7</accession>
<dbReference type="InterPro" id="IPR052027">
    <property type="entry name" value="PspC"/>
</dbReference>
<comment type="subcellular location">
    <subcellularLocation>
        <location evidence="1">Cell membrane</location>
        <topology evidence="1">Single-pass membrane protein</topology>
    </subcellularLocation>
</comment>
<evidence type="ECO:0000256" key="1">
    <source>
        <dbReference type="ARBA" id="ARBA00004162"/>
    </source>
</evidence>
<evidence type="ECO:0000256" key="5">
    <source>
        <dbReference type="ARBA" id="ARBA00023136"/>
    </source>
</evidence>
<reference evidence="9 10" key="1">
    <citation type="submission" date="2024-01" db="EMBL/GenBank/DDBJ databases">
        <title>Complete genome sequence of Citroniella saccharovorans strain M6.X9, isolated from human fecal sample.</title>
        <authorList>
            <person name="Cheng G."/>
            <person name="Westerholm M."/>
            <person name="Schnurer A."/>
        </authorList>
    </citation>
    <scope>NUCLEOTIDE SEQUENCE [LARGE SCALE GENOMIC DNA]</scope>
    <source>
        <strain evidence="9 10">DSM 29873</strain>
    </source>
</reference>
<evidence type="ECO:0000313" key="9">
    <source>
        <dbReference type="EMBL" id="MEB3429695.1"/>
    </source>
</evidence>
<dbReference type="PANTHER" id="PTHR33885">
    <property type="entry name" value="PHAGE SHOCK PROTEIN C"/>
    <property type="match status" value="1"/>
</dbReference>
<evidence type="ECO:0000256" key="4">
    <source>
        <dbReference type="ARBA" id="ARBA00022989"/>
    </source>
</evidence>
<keyword evidence="4 7" id="KW-1133">Transmembrane helix</keyword>
<keyword evidence="3 7" id="KW-0812">Transmembrane</keyword>
<dbReference type="Pfam" id="PF04024">
    <property type="entry name" value="PspC"/>
    <property type="match status" value="1"/>
</dbReference>
<evidence type="ECO:0000313" key="10">
    <source>
        <dbReference type="Proteomes" id="UP001357733"/>
    </source>
</evidence>
<dbReference type="AlphaFoldDB" id="A0AAW9MZA7"/>
<dbReference type="Proteomes" id="UP001357733">
    <property type="component" value="Unassembled WGS sequence"/>
</dbReference>
<name>A0AAW9MZA7_9FIRM</name>
<proteinExistence type="predicted"/>
<feature type="compositionally biased region" description="Polar residues" evidence="6">
    <location>
        <begin position="79"/>
        <end position="89"/>
    </location>
</feature>
<organism evidence="9 10">
    <name type="scientific">Citroniella saccharovorans</name>
    <dbReference type="NCBI Taxonomy" id="2053367"/>
    <lineage>
        <taxon>Bacteria</taxon>
        <taxon>Bacillati</taxon>
        <taxon>Bacillota</taxon>
        <taxon>Tissierellia</taxon>
        <taxon>Tissierellales</taxon>
        <taxon>Peptoniphilaceae</taxon>
        <taxon>Citroniella</taxon>
    </lineage>
</organism>
<evidence type="ECO:0000256" key="2">
    <source>
        <dbReference type="ARBA" id="ARBA00022475"/>
    </source>
</evidence>
<dbReference type="PANTHER" id="PTHR33885:SF3">
    <property type="entry name" value="PHAGE SHOCK PROTEIN C"/>
    <property type="match status" value="1"/>
</dbReference>
<evidence type="ECO:0000256" key="3">
    <source>
        <dbReference type="ARBA" id="ARBA00022692"/>
    </source>
</evidence>
<dbReference type="EMBL" id="JAYKOT010000003">
    <property type="protein sequence ID" value="MEB3429695.1"/>
    <property type="molecule type" value="Genomic_DNA"/>
</dbReference>
<keyword evidence="5 7" id="KW-0472">Membrane</keyword>